<dbReference type="InterPro" id="IPR003439">
    <property type="entry name" value="ABC_transporter-like_ATP-bd"/>
</dbReference>
<dbReference type="RefSeq" id="WP_168541672.1">
    <property type="nucleotide sequence ID" value="NZ_JAAWWP010000014.1"/>
</dbReference>
<organism evidence="9 10">
    <name type="scientific">Streptomyces physcomitrii</name>
    <dbReference type="NCBI Taxonomy" id="2724184"/>
    <lineage>
        <taxon>Bacteria</taxon>
        <taxon>Bacillati</taxon>
        <taxon>Actinomycetota</taxon>
        <taxon>Actinomycetes</taxon>
        <taxon>Kitasatosporales</taxon>
        <taxon>Streptomycetaceae</taxon>
        <taxon>Streptomyces</taxon>
    </lineage>
</organism>
<accession>A0ABX1H690</accession>
<dbReference type="PANTHER" id="PTHR42711:SF5">
    <property type="entry name" value="ABC TRANSPORTER ATP-BINDING PROTEIN NATA"/>
    <property type="match status" value="1"/>
</dbReference>
<evidence type="ECO:0000256" key="3">
    <source>
        <dbReference type="ARBA" id="ARBA00022448"/>
    </source>
</evidence>
<protein>
    <submittedName>
        <fullName evidence="9">ABC transporter ATP-binding protein</fullName>
    </submittedName>
</protein>
<evidence type="ECO:0000256" key="6">
    <source>
        <dbReference type="ARBA" id="ARBA00023251"/>
    </source>
</evidence>
<proteinExistence type="inferred from homology"/>
<keyword evidence="10" id="KW-1185">Reference proteome</keyword>
<gene>
    <name evidence="9" type="ORF">HFV08_22030</name>
</gene>
<evidence type="ECO:0000313" key="10">
    <source>
        <dbReference type="Proteomes" id="UP000772196"/>
    </source>
</evidence>
<dbReference type="PROSITE" id="PS50893">
    <property type="entry name" value="ABC_TRANSPORTER_2"/>
    <property type="match status" value="1"/>
</dbReference>
<keyword evidence="5 9" id="KW-0067">ATP-binding</keyword>
<dbReference type="Gene3D" id="3.40.50.300">
    <property type="entry name" value="P-loop containing nucleotide triphosphate hydrolases"/>
    <property type="match status" value="1"/>
</dbReference>
<dbReference type="CDD" id="cd03230">
    <property type="entry name" value="ABC_DR_subfamily_A"/>
    <property type="match status" value="1"/>
</dbReference>
<keyword evidence="6" id="KW-0046">Antibiotic resistance</keyword>
<dbReference type="GO" id="GO:0005524">
    <property type="term" value="F:ATP binding"/>
    <property type="evidence" value="ECO:0007669"/>
    <property type="project" value="UniProtKB-KW"/>
</dbReference>
<dbReference type="PROSITE" id="PS00211">
    <property type="entry name" value="ABC_TRANSPORTER_1"/>
    <property type="match status" value="1"/>
</dbReference>
<feature type="domain" description="ABC transporter" evidence="8">
    <location>
        <begin position="8"/>
        <end position="233"/>
    </location>
</feature>
<evidence type="ECO:0000313" key="9">
    <source>
        <dbReference type="EMBL" id="NKI43881.1"/>
    </source>
</evidence>
<dbReference type="InterPro" id="IPR003593">
    <property type="entry name" value="AAA+_ATPase"/>
</dbReference>
<dbReference type="PANTHER" id="PTHR42711">
    <property type="entry name" value="ABC TRANSPORTER ATP-BINDING PROTEIN"/>
    <property type="match status" value="1"/>
</dbReference>
<comment type="caution">
    <text evidence="9">The sequence shown here is derived from an EMBL/GenBank/DDBJ whole genome shotgun (WGS) entry which is preliminary data.</text>
</comment>
<evidence type="ECO:0000256" key="5">
    <source>
        <dbReference type="ARBA" id="ARBA00022840"/>
    </source>
</evidence>
<feature type="compositionally biased region" description="Basic and acidic residues" evidence="7">
    <location>
        <begin position="311"/>
        <end position="322"/>
    </location>
</feature>
<keyword evidence="3" id="KW-0813">Transport</keyword>
<reference evidence="9 10" key="1">
    <citation type="submission" date="2020-04" db="EMBL/GenBank/DDBJ databases">
        <title>Phylogenetic Diversity and Antibacterial Activity against Ralstonia solanacearum of Endophytic Actinomycete Isolated from Moss.</title>
        <authorList>
            <person name="Zhuang X."/>
        </authorList>
    </citation>
    <scope>NUCLEOTIDE SEQUENCE [LARGE SCALE GENOMIC DNA]</scope>
    <source>
        <strain evidence="9 10">LD120</strain>
    </source>
</reference>
<dbReference type="InterPro" id="IPR025302">
    <property type="entry name" value="DrrA1/2-like_C"/>
</dbReference>
<dbReference type="InterPro" id="IPR027417">
    <property type="entry name" value="P-loop_NTPase"/>
</dbReference>
<dbReference type="SMART" id="SM00382">
    <property type="entry name" value="AAA"/>
    <property type="match status" value="1"/>
</dbReference>
<dbReference type="Proteomes" id="UP000772196">
    <property type="component" value="Unassembled WGS sequence"/>
</dbReference>
<evidence type="ECO:0000259" key="8">
    <source>
        <dbReference type="PROSITE" id="PS50893"/>
    </source>
</evidence>
<comment type="subcellular location">
    <subcellularLocation>
        <location evidence="1">Cell membrane</location>
        <topology evidence="1">Peripheral membrane protein</topology>
    </subcellularLocation>
</comment>
<evidence type="ECO:0000256" key="1">
    <source>
        <dbReference type="ARBA" id="ARBA00004202"/>
    </source>
</evidence>
<comment type="similarity">
    <text evidence="2">Belongs to the ABC transporter superfamily.</text>
</comment>
<evidence type="ECO:0000256" key="4">
    <source>
        <dbReference type="ARBA" id="ARBA00022741"/>
    </source>
</evidence>
<dbReference type="EMBL" id="JAAWWP010000014">
    <property type="protein sequence ID" value="NKI43881.1"/>
    <property type="molecule type" value="Genomic_DNA"/>
</dbReference>
<dbReference type="InterPro" id="IPR017871">
    <property type="entry name" value="ABC_transporter-like_CS"/>
</dbReference>
<dbReference type="SUPFAM" id="SSF52540">
    <property type="entry name" value="P-loop containing nucleoside triphosphate hydrolases"/>
    <property type="match status" value="1"/>
</dbReference>
<dbReference type="Pfam" id="PF00005">
    <property type="entry name" value="ABC_tran"/>
    <property type="match status" value="1"/>
</dbReference>
<evidence type="ECO:0000256" key="2">
    <source>
        <dbReference type="ARBA" id="ARBA00005417"/>
    </source>
</evidence>
<feature type="region of interest" description="Disordered" evidence="7">
    <location>
        <begin position="297"/>
        <end position="322"/>
    </location>
</feature>
<keyword evidence="4" id="KW-0547">Nucleotide-binding</keyword>
<sequence length="322" mass="34266">MAPDEYAITAEGLTKDFGKFRALDGLDLSVRTGEVHGFLGPNGAGKSTTIRALLGLLKPTAGKATLLGKDPWADAVEVHHKLAYVPGDVSLWRNLSGGEAIDLFGTLRGGIDKSRKAELIERFQLDPTKKCRAYSKGNRQKVALVSAFASDSELLILDEPTSGLDPLMEAVFQSCVKEVKAQGRTVLLSSHILAEVEALCDRVSIVRRGRTVESGSLQELRHLTRTSLSVETQRPATGLAELPGVHNAVAEGNHLKLDVDNAQLEPVLAKVLGFGVVSLNSAPPTLEELFMRHYGDAPAEDGADGDGGKGGADRAKAEAATR</sequence>
<evidence type="ECO:0000256" key="7">
    <source>
        <dbReference type="SAM" id="MobiDB-lite"/>
    </source>
</evidence>
<name>A0ABX1H690_9ACTN</name>
<dbReference type="Pfam" id="PF13732">
    <property type="entry name" value="DrrA1-3_C"/>
    <property type="match status" value="1"/>
</dbReference>
<dbReference type="InterPro" id="IPR050763">
    <property type="entry name" value="ABC_transporter_ATP-binding"/>
</dbReference>